<organism evidence="1 2">
    <name type="scientific">Bacteroides reticulotermitis JCM 10512</name>
    <dbReference type="NCBI Taxonomy" id="1445607"/>
    <lineage>
        <taxon>Bacteria</taxon>
        <taxon>Pseudomonadati</taxon>
        <taxon>Bacteroidota</taxon>
        <taxon>Bacteroidia</taxon>
        <taxon>Bacteroidales</taxon>
        <taxon>Bacteroidaceae</taxon>
        <taxon>Bacteroides</taxon>
    </lineage>
</organism>
<dbReference type="EMBL" id="BAIV01000005">
    <property type="protein sequence ID" value="GAE82748.1"/>
    <property type="molecule type" value="Genomic_DNA"/>
</dbReference>
<name>W4UQ29_9BACE</name>
<accession>W4UQ29</accession>
<evidence type="ECO:0000313" key="2">
    <source>
        <dbReference type="Proteomes" id="UP000019131"/>
    </source>
</evidence>
<proteinExistence type="predicted"/>
<sequence>MKQEIEENKPEKRLLKSTNSCARYGLRKDLFGELKALFLGEASNSYRSSE</sequence>
<dbReference type="AlphaFoldDB" id="W4UQ29"/>
<evidence type="ECO:0000313" key="1">
    <source>
        <dbReference type="EMBL" id="GAE82748.1"/>
    </source>
</evidence>
<reference evidence="1 2" key="1">
    <citation type="journal article" date="2014" name="Genome Announc.">
        <title>Draft Genome Sequence of Bacteroides reticulotermitis Strain JCM 10512T, Isolated from the Gut of a Termite.</title>
        <authorList>
            <person name="Yuki M."/>
            <person name="Oshima K."/>
            <person name="Suda W."/>
            <person name="Sakamoto M."/>
            <person name="Iida T."/>
            <person name="Hattori M."/>
            <person name="Ohkuma M."/>
        </authorList>
    </citation>
    <scope>NUCLEOTIDE SEQUENCE [LARGE SCALE GENOMIC DNA]</scope>
    <source>
        <strain evidence="1 2">JCM 10512</strain>
    </source>
</reference>
<dbReference type="Proteomes" id="UP000019131">
    <property type="component" value="Unassembled WGS sequence"/>
</dbReference>
<protein>
    <submittedName>
        <fullName evidence="1">Uncharacterized protein</fullName>
    </submittedName>
</protein>
<keyword evidence="2" id="KW-1185">Reference proteome</keyword>
<gene>
    <name evidence="1" type="ORF">JCM10512_977</name>
</gene>
<comment type="caution">
    <text evidence="1">The sequence shown here is derived from an EMBL/GenBank/DDBJ whole genome shotgun (WGS) entry which is preliminary data.</text>
</comment>